<feature type="domain" description="Saccharopine dehydrogenase NADP binding" evidence="1">
    <location>
        <begin position="5"/>
        <end position="123"/>
    </location>
</feature>
<dbReference type="PANTHER" id="PTHR43796">
    <property type="entry name" value="CARBOXYNORSPERMIDINE SYNTHASE"/>
    <property type="match status" value="1"/>
</dbReference>
<dbReference type="Proteomes" id="UP000658690">
    <property type="component" value="Unassembled WGS sequence"/>
</dbReference>
<gene>
    <name evidence="2" type="ORF">GC102_07515</name>
</gene>
<dbReference type="InterPro" id="IPR036291">
    <property type="entry name" value="NAD(P)-bd_dom_sf"/>
</dbReference>
<dbReference type="Gene3D" id="3.30.360.10">
    <property type="entry name" value="Dihydrodipicolinate Reductase, domain 2"/>
    <property type="match status" value="1"/>
</dbReference>
<sequence>MKNDIVVVGGYGHVGKMICRDLGELYPGKVYAAGRSFSRAEQFSSITNGKVRPLQLNIKEAVDPDILKDVKLVVMCLDQADTEFVRTCFKSGIHYVDVSANDSFLSQLEGLHAEAAASHATAVLSIGLAPGLTNLLALRAKQLMDQTNVIDIFIMLGMGDQHGQAAIEWTVDNLSTDFGVVKDGSRDVVSSFTDGKKTDFGSELGRRKAYRFNFSDQHALTRTLNVPFISTRLCFDSNAVTGLLAWLRALGMFRLLKLKTIRKAAIQLFGKMRFGKEMFAVKVDAWGKRGQEDVLVESFLQGINEAKITAKVAASVADRVYNSALLHGVYHIHQLFELESLFPSFPPEATIETRINGKTIY</sequence>
<dbReference type="InterPro" id="IPR005097">
    <property type="entry name" value="Sacchrp_dh_NADP-bd"/>
</dbReference>
<reference evidence="2 3" key="1">
    <citation type="submission" date="2019-10" db="EMBL/GenBank/DDBJ databases">
        <title>Description of Paenibacillus choica sp. nov.</title>
        <authorList>
            <person name="Carlier A."/>
            <person name="Qi S."/>
        </authorList>
    </citation>
    <scope>NUCLEOTIDE SEQUENCE [LARGE SCALE GENOMIC DNA]</scope>
    <source>
        <strain evidence="2 3">LMG 31460</strain>
    </source>
</reference>
<dbReference type="Gene3D" id="3.40.50.720">
    <property type="entry name" value="NAD(P)-binding Rossmann-like Domain"/>
    <property type="match status" value="1"/>
</dbReference>
<organism evidence="2 3">
    <name type="scientific">Paenibacillus germinis</name>
    <dbReference type="NCBI Taxonomy" id="2654979"/>
    <lineage>
        <taxon>Bacteria</taxon>
        <taxon>Bacillati</taxon>
        <taxon>Bacillota</taxon>
        <taxon>Bacilli</taxon>
        <taxon>Bacillales</taxon>
        <taxon>Paenibacillaceae</taxon>
        <taxon>Paenibacillus</taxon>
    </lineage>
</organism>
<evidence type="ECO:0000259" key="1">
    <source>
        <dbReference type="Pfam" id="PF03435"/>
    </source>
</evidence>
<comment type="caution">
    <text evidence="2">The sequence shown here is derived from an EMBL/GenBank/DDBJ whole genome shotgun (WGS) entry which is preliminary data.</text>
</comment>
<keyword evidence="3" id="KW-1185">Reference proteome</keyword>
<evidence type="ECO:0000313" key="2">
    <source>
        <dbReference type="EMBL" id="NOU85626.1"/>
    </source>
</evidence>
<dbReference type="RefSeq" id="WP_171688945.1">
    <property type="nucleotide sequence ID" value="NZ_WHOC01000039.1"/>
</dbReference>
<accession>A0ABX1Z009</accession>
<protein>
    <submittedName>
        <fullName evidence="2">Saccharopine dehydrogenase</fullName>
    </submittedName>
</protein>
<proteinExistence type="predicted"/>
<evidence type="ECO:0000313" key="3">
    <source>
        <dbReference type="Proteomes" id="UP000658690"/>
    </source>
</evidence>
<name>A0ABX1Z009_9BACL</name>
<dbReference type="Pfam" id="PF03435">
    <property type="entry name" value="Sacchrp_dh_NADP"/>
    <property type="match status" value="1"/>
</dbReference>
<dbReference type="SUPFAM" id="SSF51735">
    <property type="entry name" value="NAD(P)-binding Rossmann-fold domains"/>
    <property type="match status" value="1"/>
</dbReference>
<dbReference type="EMBL" id="WHOC01000039">
    <property type="protein sequence ID" value="NOU85626.1"/>
    <property type="molecule type" value="Genomic_DNA"/>
</dbReference>
<dbReference type="PANTHER" id="PTHR43796:SF2">
    <property type="entry name" value="CARBOXYNORSPERMIDINE SYNTHASE"/>
    <property type="match status" value="1"/>
</dbReference>